<dbReference type="EMBL" id="AE016815">
    <property type="protein sequence ID" value="AAS50762.2"/>
    <property type="molecule type" value="Genomic_DNA"/>
</dbReference>
<dbReference type="OMA" id="NIGYHEC"/>
<dbReference type="HOGENOM" id="CLU_019692_4_2_1"/>
<gene>
    <name evidence="3" type="ORF">AGOS_ABL009W</name>
</gene>
<dbReference type="GO" id="GO:0004721">
    <property type="term" value="F:phosphoprotein phosphatase activity"/>
    <property type="evidence" value="ECO:0000318"/>
    <property type="project" value="GO_Central"/>
</dbReference>
<dbReference type="STRING" id="284811.Q75DM6"/>
<dbReference type="FunFam" id="3.60.21.10:FF:000054">
    <property type="entry name" value="DCR2p Phosphoesterase"/>
    <property type="match status" value="1"/>
</dbReference>
<evidence type="ECO:0000259" key="2">
    <source>
        <dbReference type="Pfam" id="PF00149"/>
    </source>
</evidence>
<dbReference type="FunCoup" id="Q75DM6">
    <property type="interactions" value="74"/>
</dbReference>
<dbReference type="SUPFAM" id="SSF56300">
    <property type="entry name" value="Metallo-dependent phosphatases"/>
    <property type="match status" value="1"/>
</dbReference>
<dbReference type="Proteomes" id="UP000000591">
    <property type="component" value="Chromosome II"/>
</dbReference>
<dbReference type="GO" id="GO:0007089">
    <property type="term" value="P:traversing start control point of mitotic cell cycle"/>
    <property type="evidence" value="ECO:0007669"/>
    <property type="project" value="EnsemblFungi"/>
</dbReference>
<dbReference type="KEGG" id="ago:AGOS_ABL009W"/>
<dbReference type="InterPro" id="IPR029052">
    <property type="entry name" value="Metallo-depent_PP-like"/>
</dbReference>
<dbReference type="GO" id="GO:1900102">
    <property type="term" value="P:negative regulation of endoplasmic reticulum unfolded protein response"/>
    <property type="evidence" value="ECO:0007669"/>
    <property type="project" value="EnsemblFungi"/>
</dbReference>
<dbReference type="Pfam" id="PF00149">
    <property type="entry name" value="Metallophos"/>
    <property type="match status" value="1"/>
</dbReference>
<dbReference type="OrthoDB" id="783096at2759"/>
<evidence type="ECO:0000256" key="1">
    <source>
        <dbReference type="SAM" id="Phobius"/>
    </source>
</evidence>
<evidence type="ECO:0000313" key="4">
    <source>
        <dbReference type="Proteomes" id="UP000000591"/>
    </source>
</evidence>
<dbReference type="PANTHER" id="PTHR32440">
    <property type="entry name" value="PHOSPHATASE DCR2-RELATED-RELATED"/>
    <property type="match status" value="1"/>
</dbReference>
<dbReference type="eggNOG" id="KOG1432">
    <property type="taxonomic scope" value="Eukaryota"/>
</dbReference>
<keyword evidence="1" id="KW-0812">Transmembrane</keyword>
<organism evidence="3 4">
    <name type="scientific">Eremothecium gossypii (strain ATCC 10895 / CBS 109.51 / FGSC 9923 / NRRL Y-1056)</name>
    <name type="common">Yeast</name>
    <name type="synonym">Ashbya gossypii</name>
    <dbReference type="NCBI Taxonomy" id="284811"/>
    <lineage>
        <taxon>Eukaryota</taxon>
        <taxon>Fungi</taxon>
        <taxon>Dikarya</taxon>
        <taxon>Ascomycota</taxon>
        <taxon>Saccharomycotina</taxon>
        <taxon>Saccharomycetes</taxon>
        <taxon>Saccharomycetales</taxon>
        <taxon>Saccharomycetaceae</taxon>
        <taxon>Eremothecium</taxon>
    </lineage>
</organism>
<feature type="transmembrane region" description="Helical" evidence="1">
    <location>
        <begin position="12"/>
        <end position="32"/>
    </location>
</feature>
<dbReference type="AlphaFoldDB" id="Q75DM6"/>
<keyword evidence="1" id="KW-1133">Transmembrane helix</keyword>
<protein>
    <submittedName>
        <fullName evidence="3">ABL009Wp</fullName>
    </submittedName>
</protein>
<reference evidence="4" key="2">
    <citation type="journal article" date="2013" name="G3 (Bethesda)">
        <title>Genomes of Ashbya fungi isolated from insects reveal four mating-type loci, numerous translocations, lack of transposons, and distinct gene duplications.</title>
        <authorList>
            <person name="Dietrich F.S."/>
            <person name="Voegeli S."/>
            <person name="Kuo S."/>
            <person name="Philippsen P."/>
        </authorList>
    </citation>
    <scope>GENOME REANNOTATION</scope>
    <source>
        <strain evidence="4">ATCC 10895 / CBS 109.51 / FGSC 9923 / NRRL Y-1056</strain>
    </source>
</reference>
<dbReference type="Gene3D" id="3.60.21.10">
    <property type="match status" value="1"/>
</dbReference>
<dbReference type="InParanoid" id="Q75DM6"/>
<dbReference type="RefSeq" id="NP_982938.2">
    <property type="nucleotide sequence ID" value="NM_208291.2"/>
</dbReference>
<dbReference type="GeneID" id="4619030"/>
<name>Q75DM6_EREGS</name>
<evidence type="ECO:0000313" key="3">
    <source>
        <dbReference type="EMBL" id="AAS50762.2"/>
    </source>
</evidence>
<feature type="domain" description="Calcineurin-like phosphoesterase" evidence="2">
    <location>
        <begin position="248"/>
        <end position="497"/>
    </location>
</feature>
<dbReference type="PANTHER" id="PTHR32440:SF0">
    <property type="entry name" value="PHOSPHATASE DCR2-RELATED"/>
    <property type="match status" value="1"/>
</dbReference>
<proteinExistence type="predicted"/>
<reference evidence="3 4" key="1">
    <citation type="journal article" date="2004" name="Science">
        <title>The Ashbya gossypii genome as a tool for mapping the ancient Saccharomyces cerevisiae genome.</title>
        <authorList>
            <person name="Dietrich F.S."/>
            <person name="Voegeli S."/>
            <person name="Brachat S."/>
            <person name="Lerch A."/>
            <person name="Gates K."/>
            <person name="Steiner S."/>
            <person name="Mohr C."/>
            <person name="Pohlmann R."/>
            <person name="Luedi P."/>
            <person name="Choi S."/>
            <person name="Wing R.A."/>
            <person name="Flavier A."/>
            <person name="Gaffney T.D."/>
            <person name="Philippsen P."/>
        </authorList>
    </citation>
    <scope>NUCLEOTIDE SEQUENCE [LARGE SCALE GENOMIC DNA]</scope>
    <source>
        <strain evidence="4">ATCC 10895 / CBS 109.51 / FGSC 9923 / NRRL Y-1056</strain>
    </source>
</reference>
<dbReference type="InterPro" id="IPR004843">
    <property type="entry name" value="Calcineurin-like_PHP"/>
</dbReference>
<sequence>MAAYLPRKVIRNAVLLVNVVFLLLLCYLLFWLGSDVLQREQHGGGAKITRKPVMPPELAPELAPIAEESLVVNLGKLHCFHLWGLPEACWAFQRVFRRTAFDMVAQRTWVPKNLIVSRAASRFGRSEYLYYDWITVGQLAEMSQEGLPPGSRGIVDISARKLENSVSVGRLYVATEPWDLAQVGRGRYVSAVTALFGEDCVEPRINWRRDDTPYRNNGGMPVYVDVARAQVNSVQEKPRLRVDPDGKFKVVQLADLHLVPGKGECRDEFPPTENCEADVKTMKFVNDVLDIERPDMVVYTGDQITGDLCDNDAETPLLKAFAPAIQRRIPFAVIWGNHDDAGSLNRLQLSQYVEALPFSLFKIGPRDTMDRSFGMGNYVHQVLGENGHPEITFYFVDTHSYAPNPRGRRVYDWVKEEQWQYFEDCHAKLEHTELSLAFLHIPLPEYLDVKSKKDPQKYNQFLGTFREGVTAPRHNSGGAERLARLGVSAVTAGHDHCNDYCLQTDFRDIDPKIWMCYGGAAGEGGYGGYGGTERRIRIFEIDTREKRIETWKRLNSSPNDKFDAHLIYP</sequence>
<dbReference type="CDD" id="cd07383">
    <property type="entry name" value="MPP_Dcr2"/>
    <property type="match status" value="1"/>
</dbReference>
<accession>Q75DM6</accession>
<keyword evidence="4" id="KW-1185">Reference proteome</keyword>
<keyword evidence="1" id="KW-0472">Membrane</keyword>